<evidence type="ECO:0000256" key="2">
    <source>
        <dbReference type="ARBA" id="ARBA00022741"/>
    </source>
</evidence>
<evidence type="ECO:0000256" key="3">
    <source>
        <dbReference type="ARBA" id="ARBA00022840"/>
    </source>
</evidence>
<dbReference type="InterPro" id="IPR027417">
    <property type="entry name" value="P-loop_NTPase"/>
</dbReference>
<dbReference type="InterPro" id="IPR050763">
    <property type="entry name" value="ABC_transporter_ATP-binding"/>
</dbReference>
<accession>A0A2S7KPX6</accession>
<dbReference type="Proteomes" id="UP000239800">
    <property type="component" value="Unassembled WGS sequence"/>
</dbReference>
<gene>
    <name evidence="5" type="ORF">BST85_07010</name>
</gene>
<evidence type="ECO:0000313" key="5">
    <source>
        <dbReference type="EMBL" id="PQB04671.1"/>
    </source>
</evidence>
<protein>
    <recommendedName>
        <fullName evidence="4">ABC transporter domain-containing protein</fullName>
    </recommendedName>
</protein>
<evidence type="ECO:0000313" key="6">
    <source>
        <dbReference type="Proteomes" id="UP000239800"/>
    </source>
</evidence>
<dbReference type="GO" id="GO:0016887">
    <property type="term" value="F:ATP hydrolysis activity"/>
    <property type="evidence" value="ECO:0007669"/>
    <property type="project" value="InterPro"/>
</dbReference>
<keyword evidence="1" id="KW-0813">Transport</keyword>
<dbReference type="Gene3D" id="3.40.50.300">
    <property type="entry name" value="P-loop containing nucleotide triphosphate hydrolases"/>
    <property type="match status" value="1"/>
</dbReference>
<dbReference type="SUPFAM" id="SSF52540">
    <property type="entry name" value="P-loop containing nucleoside triphosphate hydrolases"/>
    <property type="match status" value="1"/>
</dbReference>
<keyword evidence="2" id="KW-0547">Nucleotide-binding</keyword>
<proteinExistence type="predicted"/>
<dbReference type="AlphaFoldDB" id="A0A2S7KPX6"/>
<name>A0A2S7KPX6_9FLAO</name>
<comment type="caution">
    <text evidence="5">The sequence shown here is derived from an EMBL/GenBank/DDBJ whole genome shotgun (WGS) entry which is preliminary data.</text>
</comment>
<keyword evidence="6" id="KW-1185">Reference proteome</keyword>
<evidence type="ECO:0000259" key="4">
    <source>
        <dbReference type="Pfam" id="PF00005"/>
    </source>
</evidence>
<dbReference type="PANTHER" id="PTHR42711">
    <property type="entry name" value="ABC TRANSPORTER ATP-BINDING PROTEIN"/>
    <property type="match status" value="1"/>
</dbReference>
<sequence>MIETSKLTKKYGDLTALDQLDLQVQGGEIYCLLGANGAGKTTTINRLLGFISPTSGSAFINQLNIQTNGKATKRFLAYIFLVFNDTNIDAFDPV</sequence>
<keyword evidence="3" id="KW-0067">ATP-binding</keyword>
<dbReference type="OrthoDB" id="9801987at2"/>
<dbReference type="InterPro" id="IPR003439">
    <property type="entry name" value="ABC_transporter-like_ATP-bd"/>
</dbReference>
<dbReference type="RefSeq" id="WP_104812598.1">
    <property type="nucleotide sequence ID" value="NZ_MQUB01000001.1"/>
</dbReference>
<reference evidence="5 6" key="1">
    <citation type="submission" date="2016-11" db="EMBL/GenBank/DDBJ databases">
        <title>Trade-off between light-utilization and light-protection in marine flavobacteria.</title>
        <authorList>
            <person name="Kumagai Y."/>
        </authorList>
    </citation>
    <scope>NUCLEOTIDE SEQUENCE [LARGE SCALE GENOMIC DNA]</scope>
    <source>
        <strain evidence="5 6">NBRC 107741</strain>
    </source>
</reference>
<dbReference type="GO" id="GO:0005524">
    <property type="term" value="F:ATP binding"/>
    <property type="evidence" value="ECO:0007669"/>
    <property type="project" value="UniProtKB-KW"/>
</dbReference>
<evidence type="ECO:0000256" key="1">
    <source>
        <dbReference type="ARBA" id="ARBA00022448"/>
    </source>
</evidence>
<dbReference type="EMBL" id="MQUB01000001">
    <property type="protein sequence ID" value="PQB04671.1"/>
    <property type="molecule type" value="Genomic_DNA"/>
</dbReference>
<dbReference type="Pfam" id="PF00005">
    <property type="entry name" value="ABC_tran"/>
    <property type="match status" value="1"/>
</dbReference>
<dbReference type="PANTHER" id="PTHR42711:SF16">
    <property type="entry name" value="ABC TRANSPORTER ATP-BINDING PROTEIN"/>
    <property type="match status" value="1"/>
</dbReference>
<feature type="domain" description="ABC transporter" evidence="4">
    <location>
        <begin position="17"/>
        <end position="85"/>
    </location>
</feature>
<organism evidence="5 6">
    <name type="scientific">Aureitalea marina</name>
    <dbReference type="NCBI Taxonomy" id="930804"/>
    <lineage>
        <taxon>Bacteria</taxon>
        <taxon>Pseudomonadati</taxon>
        <taxon>Bacteroidota</taxon>
        <taxon>Flavobacteriia</taxon>
        <taxon>Flavobacteriales</taxon>
        <taxon>Flavobacteriaceae</taxon>
        <taxon>Aureitalea</taxon>
    </lineage>
</organism>